<reference evidence="3" key="1">
    <citation type="journal article" date="2017" name="Nat. Ecol. Evol.">
        <title>Genome expansion and lineage-specific genetic innovations in the forest pathogenic fungi Armillaria.</title>
        <authorList>
            <person name="Sipos G."/>
            <person name="Prasanna A.N."/>
            <person name="Walter M.C."/>
            <person name="O'Connor E."/>
            <person name="Balint B."/>
            <person name="Krizsan K."/>
            <person name="Kiss B."/>
            <person name="Hess J."/>
            <person name="Varga T."/>
            <person name="Slot J."/>
            <person name="Riley R."/>
            <person name="Boka B."/>
            <person name="Rigling D."/>
            <person name="Barry K."/>
            <person name="Lee J."/>
            <person name="Mihaltcheva S."/>
            <person name="LaButti K."/>
            <person name="Lipzen A."/>
            <person name="Waldron R."/>
            <person name="Moloney N.M."/>
            <person name="Sperisen C."/>
            <person name="Kredics L."/>
            <person name="Vagvoelgyi C."/>
            <person name="Patrignani A."/>
            <person name="Fitzpatrick D."/>
            <person name="Nagy I."/>
            <person name="Doyle S."/>
            <person name="Anderson J.B."/>
            <person name="Grigoriev I.V."/>
            <person name="Gueldener U."/>
            <person name="Muensterkoetter M."/>
            <person name="Nagy L.G."/>
        </authorList>
    </citation>
    <scope>NUCLEOTIDE SEQUENCE [LARGE SCALE GENOMIC DNA]</scope>
    <source>
        <strain evidence="3">C18/9</strain>
    </source>
</reference>
<sequence>MTVTHDTVSNSVTSNWGSDPPSSTKSQISTFMDLCLISLMNYLYDWTSSRLNALHRYNIISLVLYHYNLVGNYSQGTAGSIFLNAQISHVFDRLKDLCWGTLF</sequence>
<dbReference type="Proteomes" id="UP000219338">
    <property type="component" value="Unassembled WGS sequence"/>
</dbReference>
<dbReference type="AlphaFoldDB" id="A0A284S0F6"/>
<proteinExistence type="predicted"/>
<gene>
    <name evidence="2" type="ORF">ARMOST_17955</name>
</gene>
<evidence type="ECO:0000256" key="1">
    <source>
        <dbReference type="SAM" id="MobiDB-lite"/>
    </source>
</evidence>
<evidence type="ECO:0000313" key="2">
    <source>
        <dbReference type="EMBL" id="SJL14495.1"/>
    </source>
</evidence>
<protein>
    <submittedName>
        <fullName evidence="2">Uncharacterized protein</fullName>
    </submittedName>
</protein>
<accession>A0A284S0F6</accession>
<dbReference type="EMBL" id="FUEG01000024">
    <property type="protein sequence ID" value="SJL14495.1"/>
    <property type="molecule type" value="Genomic_DNA"/>
</dbReference>
<evidence type="ECO:0000313" key="3">
    <source>
        <dbReference type="Proteomes" id="UP000219338"/>
    </source>
</evidence>
<feature type="region of interest" description="Disordered" evidence="1">
    <location>
        <begin position="1"/>
        <end position="26"/>
    </location>
</feature>
<keyword evidence="3" id="KW-1185">Reference proteome</keyword>
<name>A0A284S0F6_ARMOS</name>
<organism evidence="2 3">
    <name type="scientific">Armillaria ostoyae</name>
    <name type="common">Armillaria root rot fungus</name>
    <dbReference type="NCBI Taxonomy" id="47428"/>
    <lineage>
        <taxon>Eukaryota</taxon>
        <taxon>Fungi</taxon>
        <taxon>Dikarya</taxon>
        <taxon>Basidiomycota</taxon>
        <taxon>Agaricomycotina</taxon>
        <taxon>Agaricomycetes</taxon>
        <taxon>Agaricomycetidae</taxon>
        <taxon>Agaricales</taxon>
        <taxon>Marasmiineae</taxon>
        <taxon>Physalacriaceae</taxon>
        <taxon>Armillaria</taxon>
    </lineage>
</organism>